<feature type="signal peptide" evidence="6">
    <location>
        <begin position="1"/>
        <end position="25"/>
    </location>
</feature>
<dbReference type="EMBL" id="UGLZ01000004">
    <property type="protein sequence ID" value="STU64356.1"/>
    <property type="molecule type" value="Genomic_DNA"/>
</dbReference>
<dbReference type="Gene3D" id="3.40.190.10">
    <property type="entry name" value="Periplasmic binding protein-like II"/>
    <property type="match status" value="1"/>
</dbReference>
<evidence type="ECO:0000256" key="3">
    <source>
        <dbReference type="ARBA" id="ARBA00022448"/>
    </source>
</evidence>
<keyword evidence="8" id="KW-1185">Reference proteome</keyword>
<accession>A0A377ZAC3</accession>
<dbReference type="InterPro" id="IPR000957">
    <property type="entry name" value="Sulphate/thiosulphate-bd_CS"/>
</dbReference>
<evidence type="ECO:0000313" key="7">
    <source>
        <dbReference type="EMBL" id="STU64356.1"/>
    </source>
</evidence>
<dbReference type="PANTHER" id="PTHR30368">
    <property type="entry name" value="SULFATE-BINDING PROTEIN"/>
    <property type="match status" value="1"/>
</dbReference>
<proteinExistence type="inferred from homology"/>
<evidence type="ECO:0000256" key="5">
    <source>
        <dbReference type="ARBA" id="ARBA00022764"/>
    </source>
</evidence>
<evidence type="ECO:0000256" key="4">
    <source>
        <dbReference type="ARBA" id="ARBA00022729"/>
    </source>
</evidence>
<dbReference type="GO" id="GO:1902358">
    <property type="term" value="P:sulfate transmembrane transport"/>
    <property type="evidence" value="ECO:0007669"/>
    <property type="project" value="InterPro"/>
</dbReference>
<comment type="similarity">
    <text evidence="2">Belongs to the prokaryotic sulfate-binding protein family.</text>
</comment>
<sequence>MAVKSLKKGYLALAASMLLVAQAQATELLNSSYDVSRELFAALNPPFEQQWAKDNGGDKLTIKQSLAILQGLKADVVTYNQVTDVQILHDKGNLIPADWQKPSAEQQLTVLFDDGFPGA</sequence>
<dbReference type="Proteomes" id="UP000255382">
    <property type="component" value="Unassembled WGS sequence"/>
</dbReference>
<dbReference type="GO" id="GO:0140104">
    <property type="term" value="F:molecular carrier activity"/>
    <property type="evidence" value="ECO:0007669"/>
    <property type="project" value="InterPro"/>
</dbReference>
<dbReference type="GO" id="GO:0042597">
    <property type="term" value="C:periplasmic space"/>
    <property type="evidence" value="ECO:0007669"/>
    <property type="project" value="UniProtKB-SubCell"/>
</dbReference>
<keyword evidence="5" id="KW-0574">Periplasm</keyword>
<protein>
    <submittedName>
        <fullName evidence="7">Sulfate and thiosulfate binding protein CysP</fullName>
    </submittedName>
</protein>
<gene>
    <name evidence="7" type="primary">cysP_1</name>
    <name evidence="7" type="ORF">NCTC5050_01342</name>
</gene>
<evidence type="ECO:0000313" key="8">
    <source>
        <dbReference type="Proteomes" id="UP000255382"/>
    </source>
</evidence>
<dbReference type="InterPro" id="IPR005669">
    <property type="entry name" value="Thiosulph/SO4-bd"/>
</dbReference>
<dbReference type="PROSITE" id="PS00401">
    <property type="entry name" value="PROK_SULFATE_BIND_1"/>
    <property type="match status" value="1"/>
</dbReference>
<comment type="subcellular location">
    <subcellularLocation>
        <location evidence="1">Periplasm</location>
    </subcellularLocation>
</comment>
<evidence type="ECO:0000256" key="1">
    <source>
        <dbReference type="ARBA" id="ARBA00004418"/>
    </source>
</evidence>
<feature type="chain" id="PRO_5016673371" evidence="6">
    <location>
        <begin position="26"/>
        <end position="119"/>
    </location>
</feature>
<keyword evidence="3" id="KW-0813">Transport</keyword>
<name>A0A377ZAC3_KLEPO</name>
<evidence type="ECO:0000256" key="6">
    <source>
        <dbReference type="SAM" id="SignalP"/>
    </source>
</evidence>
<reference evidence="7 8" key="1">
    <citation type="submission" date="2018-06" db="EMBL/GenBank/DDBJ databases">
        <authorList>
            <consortium name="Pathogen Informatics"/>
            <person name="Doyle S."/>
        </authorList>
    </citation>
    <scope>NUCLEOTIDE SEQUENCE [LARGE SCALE GENOMIC DNA]</scope>
    <source>
        <strain evidence="7 8">NCTC5050</strain>
    </source>
</reference>
<organism evidence="7 8">
    <name type="scientific">Klebsiella pneumoniae subsp. ozaenae</name>
    <dbReference type="NCBI Taxonomy" id="574"/>
    <lineage>
        <taxon>Bacteria</taxon>
        <taxon>Pseudomonadati</taxon>
        <taxon>Pseudomonadota</taxon>
        <taxon>Gammaproteobacteria</taxon>
        <taxon>Enterobacterales</taxon>
        <taxon>Enterobacteriaceae</taxon>
        <taxon>Klebsiella/Raoultella group</taxon>
        <taxon>Klebsiella</taxon>
        <taxon>Klebsiella pneumoniae complex</taxon>
    </lineage>
</organism>
<dbReference type="PANTHER" id="PTHR30368:SF1">
    <property type="entry name" value="THIOSULFATE-BINDING PROTEIN"/>
    <property type="match status" value="1"/>
</dbReference>
<dbReference type="SUPFAM" id="SSF53850">
    <property type="entry name" value="Periplasmic binding protein-like II"/>
    <property type="match status" value="1"/>
</dbReference>
<keyword evidence="4 6" id="KW-0732">Signal</keyword>
<evidence type="ECO:0000256" key="2">
    <source>
        <dbReference type="ARBA" id="ARBA00006099"/>
    </source>
</evidence>
<dbReference type="AlphaFoldDB" id="A0A377ZAC3"/>